<name>A0A0F9K5J8_9ZZZZ</name>
<dbReference type="AlphaFoldDB" id="A0A0F9K5J8"/>
<dbReference type="EMBL" id="LAZR01014464">
    <property type="protein sequence ID" value="KKM17383.1"/>
    <property type="molecule type" value="Genomic_DNA"/>
</dbReference>
<evidence type="ECO:0000313" key="1">
    <source>
        <dbReference type="EMBL" id="KKM17383.1"/>
    </source>
</evidence>
<accession>A0A0F9K5J8</accession>
<gene>
    <name evidence="1" type="ORF">LCGC14_1676310</name>
</gene>
<reference evidence="1" key="1">
    <citation type="journal article" date="2015" name="Nature">
        <title>Complex archaea that bridge the gap between prokaryotes and eukaryotes.</title>
        <authorList>
            <person name="Spang A."/>
            <person name="Saw J.H."/>
            <person name="Jorgensen S.L."/>
            <person name="Zaremba-Niedzwiedzka K."/>
            <person name="Martijn J."/>
            <person name="Lind A.E."/>
            <person name="van Eijk R."/>
            <person name="Schleper C."/>
            <person name="Guy L."/>
            <person name="Ettema T.J."/>
        </authorList>
    </citation>
    <scope>NUCLEOTIDE SEQUENCE</scope>
</reference>
<proteinExistence type="predicted"/>
<protein>
    <submittedName>
        <fullName evidence="1">Uncharacterized protein</fullName>
    </submittedName>
</protein>
<organism evidence="1">
    <name type="scientific">marine sediment metagenome</name>
    <dbReference type="NCBI Taxonomy" id="412755"/>
    <lineage>
        <taxon>unclassified sequences</taxon>
        <taxon>metagenomes</taxon>
        <taxon>ecological metagenomes</taxon>
    </lineage>
</organism>
<sequence>MRAGWNTTLEKRLRRADSAARIMIDVVVEVADDVRKRRDQWVTADSIVGLDFLIDGRVRLDPTLTEAIGHSPGTGGTITDLNRISPFQVARIVWAGNASRDYELHRIKAWLDPDTGGGKNVDKWVCQVFSLYQVSGFISTLSHHVTDRGHGRR</sequence>
<comment type="caution">
    <text evidence="1">The sequence shown here is derived from an EMBL/GenBank/DDBJ whole genome shotgun (WGS) entry which is preliminary data.</text>
</comment>